<dbReference type="PANTHER" id="PTHR42790">
    <property type="entry name" value="AMINOTRANSFERASE"/>
    <property type="match status" value="1"/>
</dbReference>
<evidence type="ECO:0000256" key="4">
    <source>
        <dbReference type="ARBA" id="ARBA00022679"/>
    </source>
</evidence>
<proteinExistence type="inferred from homology"/>
<evidence type="ECO:0000256" key="6">
    <source>
        <dbReference type="SAM" id="Phobius"/>
    </source>
</evidence>
<dbReference type="Gene3D" id="3.40.640.10">
    <property type="entry name" value="Type I PLP-dependent aspartate aminotransferase-like (Major domain)"/>
    <property type="match status" value="1"/>
</dbReference>
<keyword evidence="6" id="KW-0812">Transmembrane</keyword>
<dbReference type="AlphaFoldDB" id="A0A0C3QMX8"/>
<dbReference type="FunFam" id="3.90.1150.10:FF:000166">
    <property type="entry name" value="Kynurenine/alpha-aminoadipate aminotransferase, mitochondrial"/>
    <property type="match status" value="1"/>
</dbReference>
<dbReference type="GO" id="GO:0030170">
    <property type="term" value="F:pyridoxal phosphate binding"/>
    <property type="evidence" value="ECO:0007669"/>
    <property type="project" value="InterPro"/>
</dbReference>
<dbReference type="OrthoDB" id="691673at2759"/>
<dbReference type="InterPro" id="IPR015421">
    <property type="entry name" value="PyrdxlP-dep_Trfase_major"/>
</dbReference>
<evidence type="ECO:0000256" key="5">
    <source>
        <dbReference type="ARBA" id="ARBA00022898"/>
    </source>
</evidence>
<reference evidence="9" key="2">
    <citation type="submission" date="2015-01" db="EMBL/GenBank/DDBJ databases">
        <title>Evolutionary Origins and Diversification of the Mycorrhizal Mutualists.</title>
        <authorList>
            <consortium name="DOE Joint Genome Institute"/>
            <consortium name="Mycorrhizal Genomics Consortium"/>
            <person name="Kohler A."/>
            <person name="Kuo A."/>
            <person name="Nagy L.G."/>
            <person name="Floudas D."/>
            <person name="Copeland A."/>
            <person name="Barry K.W."/>
            <person name="Cichocki N."/>
            <person name="Veneault-Fourrey C."/>
            <person name="LaButti K."/>
            <person name="Lindquist E.A."/>
            <person name="Lipzen A."/>
            <person name="Lundell T."/>
            <person name="Morin E."/>
            <person name="Murat C."/>
            <person name="Riley R."/>
            <person name="Ohm R."/>
            <person name="Sun H."/>
            <person name="Tunlid A."/>
            <person name="Henrissat B."/>
            <person name="Grigoriev I.V."/>
            <person name="Hibbett D.S."/>
            <person name="Martin F."/>
        </authorList>
    </citation>
    <scope>NUCLEOTIDE SEQUENCE [LARGE SCALE GENOMIC DNA]</scope>
    <source>
        <strain evidence="9">MUT 4182</strain>
    </source>
</reference>
<evidence type="ECO:0000256" key="1">
    <source>
        <dbReference type="ARBA" id="ARBA00001933"/>
    </source>
</evidence>
<organism evidence="8 9">
    <name type="scientific">Tulasnella calospora MUT 4182</name>
    <dbReference type="NCBI Taxonomy" id="1051891"/>
    <lineage>
        <taxon>Eukaryota</taxon>
        <taxon>Fungi</taxon>
        <taxon>Dikarya</taxon>
        <taxon>Basidiomycota</taxon>
        <taxon>Agaricomycotina</taxon>
        <taxon>Agaricomycetes</taxon>
        <taxon>Cantharellales</taxon>
        <taxon>Tulasnellaceae</taxon>
        <taxon>Tulasnella</taxon>
    </lineage>
</organism>
<keyword evidence="9" id="KW-1185">Reference proteome</keyword>
<dbReference type="InterPro" id="IPR050859">
    <property type="entry name" value="Class-I_PLP-dep_aminotransf"/>
</dbReference>
<dbReference type="GO" id="GO:0008483">
    <property type="term" value="F:transaminase activity"/>
    <property type="evidence" value="ECO:0007669"/>
    <property type="project" value="UniProtKB-KW"/>
</dbReference>
<keyword evidence="4" id="KW-0808">Transferase</keyword>
<evidence type="ECO:0000256" key="2">
    <source>
        <dbReference type="ARBA" id="ARBA00007441"/>
    </source>
</evidence>
<dbReference type="Pfam" id="PF00155">
    <property type="entry name" value="Aminotran_1_2"/>
    <property type="match status" value="2"/>
</dbReference>
<dbReference type="GO" id="GO:1901605">
    <property type="term" value="P:alpha-amino acid metabolic process"/>
    <property type="evidence" value="ECO:0007669"/>
    <property type="project" value="TreeGrafter"/>
</dbReference>
<accession>A0A0C3QMX8</accession>
<protein>
    <recommendedName>
        <fullName evidence="7">Aminotransferase class I/classII large domain-containing protein</fullName>
    </recommendedName>
</protein>
<keyword evidence="6" id="KW-1133">Transmembrane helix</keyword>
<evidence type="ECO:0000259" key="7">
    <source>
        <dbReference type="Pfam" id="PF00155"/>
    </source>
</evidence>
<gene>
    <name evidence="8" type="ORF">M407DRAFT_16961</name>
</gene>
<dbReference type="HOGENOM" id="CLU_017584_0_6_1"/>
<keyword evidence="6" id="KW-0472">Membrane</keyword>
<reference evidence="8 9" key="1">
    <citation type="submission" date="2014-04" db="EMBL/GenBank/DDBJ databases">
        <authorList>
            <consortium name="DOE Joint Genome Institute"/>
            <person name="Kuo A."/>
            <person name="Girlanda M."/>
            <person name="Perotto S."/>
            <person name="Kohler A."/>
            <person name="Nagy L.G."/>
            <person name="Floudas D."/>
            <person name="Copeland A."/>
            <person name="Barry K.W."/>
            <person name="Cichocki N."/>
            <person name="Veneault-Fourrey C."/>
            <person name="LaButti K."/>
            <person name="Lindquist E.A."/>
            <person name="Lipzen A."/>
            <person name="Lundell T."/>
            <person name="Morin E."/>
            <person name="Murat C."/>
            <person name="Sun H."/>
            <person name="Tunlid A."/>
            <person name="Henrissat B."/>
            <person name="Grigoriev I.V."/>
            <person name="Hibbett D.S."/>
            <person name="Martin F."/>
            <person name="Nordberg H.P."/>
            <person name="Cantor M.N."/>
            <person name="Hua S.X."/>
        </authorList>
    </citation>
    <scope>NUCLEOTIDE SEQUENCE [LARGE SCALE GENOMIC DNA]</scope>
    <source>
        <strain evidence="8 9">MUT 4182</strain>
    </source>
</reference>
<evidence type="ECO:0000313" key="9">
    <source>
        <dbReference type="Proteomes" id="UP000054248"/>
    </source>
</evidence>
<keyword evidence="5" id="KW-0663">Pyridoxal phosphate</keyword>
<dbReference type="PANTHER" id="PTHR42790:SF19">
    <property type="entry name" value="KYNURENINE_ALPHA-AMINOADIPATE AMINOTRANSFERASE, MITOCHONDRIAL"/>
    <property type="match status" value="1"/>
</dbReference>
<evidence type="ECO:0000313" key="8">
    <source>
        <dbReference type="EMBL" id="KIO34445.1"/>
    </source>
</evidence>
<evidence type="ECO:0000256" key="3">
    <source>
        <dbReference type="ARBA" id="ARBA00022576"/>
    </source>
</evidence>
<feature type="transmembrane region" description="Helical" evidence="6">
    <location>
        <begin position="532"/>
        <end position="549"/>
    </location>
</feature>
<dbReference type="InterPro" id="IPR004839">
    <property type="entry name" value="Aminotransferase_I/II_large"/>
</dbReference>
<dbReference type="CDD" id="cd00609">
    <property type="entry name" value="AAT_like"/>
    <property type="match status" value="1"/>
</dbReference>
<sequence>MSSNISAPKLAIPASLDRDEQIVEAVSASPMRKEYRTQKPNDNILPSAYYDRYLSATAKQCLPSPFPKALSLSRTPGMLSMSSGLPAPETFPFRGLSVTVSRPDTANRHESSQLEFGGDLLEEALQGSNTGGLPKFVDWLYGLQERYHRRRHDAEEEWSLSVGCGVQDLLSKAFTCLLNEGDSVLVEVPVYPGVIPNFRLLQCHIAEVTTDAEGVVIEDLERVLRTWPKHISMPKFLYTVPYGCNPTGASATLERRLRVLELAREFNFLILEDDPYFYLYYGGSPRPPSYFQLEKETPGSVGHVMRFDSFSKILSSGEYESHFNPPPTRDALIAVLGLRLGFVSGPTPIVAAMNRITSSSTVQPPGLTQAVTYALLNHWGYDGFQQHVDHIASVYSRKRDLFISAMQRHLTGLAEWSIPEAGMFVWFKLLLPPARGSDEGDSEDLIVRRALKENVLALPGTSFFTNGRASAYVRASFSVLPEEHFDEAMRRLAAVVREVRLEGGKSIGYGSTRRVTSRNEPGQHLRLTHHSLFGLFSLIICFPLAYIMTSHYNLVSPLG</sequence>
<name>A0A0C3QMX8_9AGAM</name>
<feature type="domain" description="Aminotransferase class I/classII large" evidence="7">
    <location>
        <begin position="150"/>
        <end position="314"/>
    </location>
</feature>
<keyword evidence="3" id="KW-0032">Aminotransferase</keyword>
<dbReference type="EMBL" id="KN822943">
    <property type="protein sequence ID" value="KIO34445.1"/>
    <property type="molecule type" value="Genomic_DNA"/>
</dbReference>
<dbReference type="SUPFAM" id="SSF53383">
    <property type="entry name" value="PLP-dependent transferases"/>
    <property type="match status" value="1"/>
</dbReference>
<comment type="similarity">
    <text evidence="2">Belongs to the class-I pyridoxal-phosphate-dependent aminotransferase family.</text>
</comment>
<comment type="cofactor">
    <cofactor evidence="1">
        <name>pyridoxal 5'-phosphate</name>
        <dbReference type="ChEBI" id="CHEBI:597326"/>
    </cofactor>
</comment>
<dbReference type="Proteomes" id="UP000054248">
    <property type="component" value="Unassembled WGS sequence"/>
</dbReference>
<dbReference type="STRING" id="1051891.A0A0C3QMX8"/>
<feature type="domain" description="Aminotransferase class I/classII large" evidence="7">
    <location>
        <begin position="335"/>
        <end position="492"/>
    </location>
</feature>
<dbReference type="InterPro" id="IPR015424">
    <property type="entry name" value="PyrdxlP-dep_Trfase"/>
</dbReference>